<dbReference type="Gene3D" id="2.40.50.140">
    <property type="entry name" value="Nucleic acid-binding proteins"/>
    <property type="match status" value="1"/>
</dbReference>
<dbReference type="GO" id="GO:0046872">
    <property type="term" value="F:metal ion binding"/>
    <property type="evidence" value="ECO:0007669"/>
    <property type="project" value="UniProtKB-KW"/>
</dbReference>
<dbReference type="CDD" id="cd07972">
    <property type="entry name" value="OBF_DNA_ligase_Arch_LigB"/>
    <property type="match status" value="1"/>
</dbReference>
<dbReference type="EC" id="6.5.1.1" evidence="1"/>
<dbReference type="PANTHER" id="PTHR45674">
    <property type="entry name" value="DNA LIGASE 1/3 FAMILY MEMBER"/>
    <property type="match status" value="1"/>
</dbReference>
<dbReference type="GO" id="GO:0051301">
    <property type="term" value="P:cell division"/>
    <property type="evidence" value="ECO:0007669"/>
    <property type="project" value="UniProtKB-KW"/>
</dbReference>
<dbReference type="RefSeq" id="WP_213498763.1">
    <property type="nucleotide sequence ID" value="NZ_CP074694.1"/>
</dbReference>
<evidence type="ECO:0000256" key="3">
    <source>
        <dbReference type="ARBA" id="ARBA00022618"/>
    </source>
</evidence>
<dbReference type="GO" id="GO:0003677">
    <property type="term" value="F:DNA binding"/>
    <property type="evidence" value="ECO:0007669"/>
    <property type="project" value="InterPro"/>
</dbReference>
<dbReference type="AlphaFoldDB" id="A0A8E6B7Y8"/>
<proteinExistence type="predicted"/>
<evidence type="ECO:0000256" key="11">
    <source>
        <dbReference type="ARBA" id="ARBA00023306"/>
    </source>
</evidence>
<evidence type="ECO:0000259" key="13">
    <source>
        <dbReference type="PROSITE" id="PS50160"/>
    </source>
</evidence>
<dbReference type="EMBL" id="CP074694">
    <property type="protein sequence ID" value="QVL33780.1"/>
    <property type="molecule type" value="Genomic_DNA"/>
</dbReference>
<dbReference type="SUPFAM" id="SSF50249">
    <property type="entry name" value="Nucleic acid-binding proteins"/>
    <property type="match status" value="1"/>
</dbReference>
<name>A0A8E6B7Y8_9BACT</name>
<dbReference type="Proteomes" id="UP000676194">
    <property type="component" value="Chromosome"/>
</dbReference>
<dbReference type="Pfam" id="PF04679">
    <property type="entry name" value="DNA_ligase_A_C"/>
    <property type="match status" value="1"/>
</dbReference>
<keyword evidence="8" id="KW-0067">ATP-binding</keyword>
<feature type="domain" description="ATP-dependent DNA ligase family profile" evidence="13">
    <location>
        <begin position="304"/>
        <end position="435"/>
    </location>
</feature>
<evidence type="ECO:0000256" key="1">
    <source>
        <dbReference type="ARBA" id="ARBA00012727"/>
    </source>
</evidence>
<dbReference type="InterPro" id="IPR012340">
    <property type="entry name" value="NA-bd_OB-fold"/>
</dbReference>
<dbReference type="InterPro" id="IPR012309">
    <property type="entry name" value="DNA_ligase_ATP-dep_C"/>
</dbReference>
<dbReference type="GO" id="GO:0006310">
    <property type="term" value="P:DNA recombination"/>
    <property type="evidence" value="ECO:0007669"/>
    <property type="project" value="UniProtKB-KW"/>
</dbReference>
<dbReference type="Gene3D" id="1.10.3260.10">
    <property type="entry name" value="DNA ligase, ATP-dependent, N-terminal domain"/>
    <property type="match status" value="1"/>
</dbReference>
<dbReference type="InterPro" id="IPR012308">
    <property type="entry name" value="DNA_ligase_ATP-dep_N"/>
</dbReference>
<dbReference type="GO" id="GO:0005524">
    <property type="term" value="F:ATP binding"/>
    <property type="evidence" value="ECO:0007669"/>
    <property type="project" value="UniProtKB-KW"/>
</dbReference>
<dbReference type="NCBIfam" id="TIGR04120">
    <property type="entry name" value="DNA_lig_bact"/>
    <property type="match status" value="1"/>
</dbReference>
<evidence type="ECO:0000256" key="7">
    <source>
        <dbReference type="ARBA" id="ARBA00022763"/>
    </source>
</evidence>
<evidence type="ECO:0000256" key="12">
    <source>
        <dbReference type="ARBA" id="ARBA00034003"/>
    </source>
</evidence>
<keyword evidence="10" id="KW-0234">DNA repair</keyword>
<dbReference type="InterPro" id="IPR012310">
    <property type="entry name" value="DNA_ligase_ATP-dep_cent"/>
</dbReference>
<dbReference type="CDD" id="cd07897">
    <property type="entry name" value="Adenylation_DNA_ligase_Bac1"/>
    <property type="match status" value="1"/>
</dbReference>
<dbReference type="PROSITE" id="PS50160">
    <property type="entry name" value="DNA_LIGASE_A3"/>
    <property type="match status" value="1"/>
</dbReference>
<keyword evidence="15" id="KW-1185">Reference proteome</keyword>
<keyword evidence="6" id="KW-0547">Nucleotide-binding</keyword>
<dbReference type="InterPro" id="IPR050191">
    <property type="entry name" value="ATP-dep_DNA_ligase"/>
</dbReference>
<keyword evidence="2 14" id="KW-0436">Ligase</keyword>
<dbReference type="PANTHER" id="PTHR45674:SF13">
    <property type="entry name" value="DNA LIGASE-RELATED"/>
    <property type="match status" value="1"/>
</dbReference>
<dbReference type="GO" id="GO:0006260">
    <property type="term" value="P:DNA replication"/>
    <property type="evidence" value="ECO:0007669"/>
    <property type="project" value="UniProtKB-KW"/>
</dbReference>
<organism evidence="14 15">
    <name type="scientific">Telmatocola sphagniphila</name>
    <dbReference type="NCBI Taxonomy" id="1123043"/>
    <lineage>
        <taxon>Bacteria</taxon>
        <taxon>Pseudomonadati</taxon>
        <taxon>Planctomycetota</taxon>
        <taxon>Planctomycetia</taxon>
        <taxon>Gemmatales</taxon>
        <taxon>Gemmataceae</taxon>
    </lineage>
</organism>
<evidence type="ECO:0000256" key="8">
    <source>
        <dbReference type="ARBA" id="ARBA00022840"/>
    </source>
</evidence>
<dbReference type="SUPFAM" id="SSF56091">
    <property type="entry name" value="DNA ligase/mRNA capping enzyme, catalytic domain"/>
    <property type="match status" value="1"/>
</dbReference>
<evidence type="ECO:0000313" key="14">
    <source>
        <dbReference type="EMBL" id="QVL33780.1"/>
    </source>
</evidence>
<protein>
    <recommendedName>
        <fullName evidence="1">DNA ligase (ATP)</fullName>
        <ecNumber evidence="1">6.5.1.1</ecNumber>
    </recommendedName>
</protein>
<sequence length="533" mass="60231">MRAFAELFRHLDETTQSLAKIAALKNYFSNCAPSDGAWAVHFLSGRKLPRVVPVRLLRQACRESTGLPEWIFDECYDSVGDLSETIALLLPVQDTHSSGSLADWVENTLRPLAKLGEAERTAQLRAAWQQLSRSEVFVFNKLVTGGFRVGVSQGLVVKALAQVADLPPATITHRLMGSWEPTAEFFTQLLAPESAQAARSHPYPFCLANPLTQPVASLGPISDWKIEWKWDGLRAQLIRRQGQTFLWSRGEELMTERFPELTEVAPRLPEGTVLDGEIVGWKNARVLPFTSLQKRIGRKKLSPKILAEVPVRFLAFDLLETSGVDCRTRPLFEREEILEHILVDLPEQTTITRPPQLLPRSWEEAAQIRETSRDQQAEGLMLKRRDSEYGVGRPVGSWWKWKVAPFTCEAVLIYAQKGHGRRASLYTDYTFAVWDQGQLVPIAKAYSGLTDAEIVEVDRFIRQNTLERFGPIRSVKPELVFELAFENIQLSSRHKSGLAVRFPRMLRWRLDKTPAEADTLEAIQKILAGLPTS</sequence>
<dbReference type="KEGG" id="tsph:KIH39_07690"/>
<keyword evidence="7" id="KW-0227">DNA damage</keyword>
<evidence type="ECO:0000256" key="6">
    <source>
        <dbReference type="ARBA" id="ARBA00022741"/>
    </source>
</evidence>
<dbReference type="NCBIfam" id="NF006701">
    <property type="entry name" value="PRK09247.1"/>
    <property type="match status" value="1"/>
</dbReference>
<dbReference type="Gene3D" id="3.30.470.30">
    <property type="entry name" value="DNA ligase/mRNA capping enzyme"/>
    <property type="match status" value="1"/>
</dbReference>
<dbReference type="InterPro" id="IPR026333">
    <property type="entry name" value="ATP_dep_DNA_lig_pp_1105_fam"/>
</dbReference>
<dbReference type="Pfam" id="PF01068">
    <property type="entry name" value="DNA_ligase_A_M"/>
    <property type="match status" value="1"/>
</dbReference>
<keyword evidence="9" id="KW-0233">DNA recombination</keyword>
<evidence type="ECO:0000256" key="4">
    <source>
        <dbReference type="ARBA" id="ARBA00022705"/>
    </source>
</evidence>
<keyword evidence="3" id="KW-0132">Cell division</keyword>
<dbReference type="Pfam" id="PF04675">
    <property type="entry name" value="DNA_ligase_A_N"/>
    <property type="match status" value="1"/>
</dbReference>
<keyword evidence="5" id="KW-0479">Metal-binding</keyword>
<evidence type="ECO:0000313" key="15">
    <source>
        <dbReference type="Proteomes" id="UP000676194"/>
    </source>
</evidence>
<gene>
    <name evidence="14" type="ORF">KIH39_07690</name>
</gene>
<accession>A0A8E6B7Y8</accession>
<keyword evidence="4" id="KW-0235">DNA replication</keyword>
<dbReference type="GO" id="GO:0003910">
    <property type="term" value="F:DNA ligase (ATP) activity"/>
    <property type="evidence" value="ECO:0007669"/>
    <property type="project" value="UniProtKB-EC"/>
</dbReference>
<evidence type="ECO:0000256" key="9">
    <source>
        <dbReference type="ARBA" id="ARBA00023172"/>
    </source>
</evidence>
<evidence type="ECO:0000256" key="5">
    <source>
        <dbReference type="ARBA" id="ARBA00022723"/>
    </source>
</evidence>
<dbReference type="SUPFAM" id="SSF117018">
    <property type="entry name" value="ATP-dependent DNA ligase DNA-binding domain"/>
    <property type="match status" value="1"/>
</dbReference>
<evidence type="ECO:0000256" key="10">
    <source>
        <dbReference type="ARBA" id="ARBA00023204"/>
    </source>
</evidence>
<dbReference type="InterPro" id="IPR036599">
    <property type="entry name" value="DNA_ligase_N_sf"/>
</dbReference>
<dbReference type="GO" id="GO:0006281">
    <property type="term" value="P:DNA repair"/>
    <property type="evidence" value="ECO:0007669"/>
    <property type="project" value="UniProtKB-KW"/>
</dbReference>
<evidence type="ECO:0000256" key="2">
    <source>
        <dbReference type="ARBA" id="ARBA00022598"/>
    </source>
</evidence>
<reference evidence="14" key="1">
    <citation type="submission" date="2021-05" db="EMBL/GenBank/DDBJ databases">
        <title>Complete genome sequence of the cellulolytic planctomycete Telmatocola sphagniphila SP2T and characterization of the first cellulase from planctomycetes.</title>
        <authorList>
            <person name="Rakitin A.L."/>
            <person name="Beletsky A.V."/>
            <person name="Naumoff D.G."/>
            <person name="Kulichevskaya I.S."/>
            <person name="Mardanov A.V."/>
            <person name="Ravin N.V."/>
            <person name="Dedysh S.N."/>
        </authorList>
    </citation>
    <scope>NUCLEOTIDE SEQUENCE</scope>
    <source>
        <strain evidence="14">SP2T</strain>
    </source>
</reference>
<comment type="catalytic activity">
    <reaction evidence="12">
        <text>ATP + (deoxyribonucleotide)n-3'-hydroxyl + 5'-phospho-(deoxyribonucleotide)m = (deoxyribonucleotide)n+m + AMP + diphosphate.</text>
        <dbReference type="EC" id="6.5.1.1"/>
    </reaction>
</comment>
<keyword evidence="11" id="KW-0131">Cell cycle</keyword>